<feature type="domain" description="Gram-positive cocci surface proteins LPxTG" evidence="8">
    <location>
        <begin position="232"/>
        <end position="262"/>
    </location>
</feature>
<dbReference type="PROSITE" id="PS50847">
    <property type="entry name" value="GRAM_POS_ANCHORING"/>
    <property type="match status" value="1"/>
</dbReference>
<evidence type="ECO:0000256" key="7">
    <source>
        <dbReference type="SAM" id="SignalP"/>
    </source>
</evidence>
<comment type="caution">
    <text evidence="9">The sequence shown here is derived from an EMBL/GenBank/DDBJ whole genome shotgun (WGS) entry which is preliminary data.</text>
</comment>
<evidence type="ECO:0000256" key="5">
    <source>
        <dbReference type="SAM" id="MobiDB-lite"/>
    </source>
</evidence>
<dbReference type="Proteomes" id="UP000234775">
    <property type="component" value="Unassembled WGS sequence"/>
</dbReference>
<evidence type="ECO:0000256" key="2">
    <source>
        <dbReference type="ARBA" id="ARBA00022525"/>
    </source>
</evidence>
<feature type="transmembrane region" description="Helical" evidence="6">
    <location>
        <begin position="237"/>
        <end position="258"/>
    </location>
</feature>
<feature type="region of interest" description="Disordered" evidence="5">
    <location>
        <begin position="29"/>
        <end position="70"/>
    </location>
</feature>
<keyword evidence="6" id="KW-1133">Transmembrane helix</keyword>
<keyword evidence="3 7" id="KW-0732">Signal</keyword>
<dbReference type="EMBL" id="PKGZ01000002">
    <property type="protein sequence ID" value="PKY91744.1"/>
    <property type="molecule type" value="Genomic_DNA"/>
</dbReference>
<evidence type="ECO:0000256" key="4">
    <source>
        <dbReference type="ARBA" id="ARBA00023088"/>
    </source>
</evidence>
<feature type="compositionally biased region" description="Basic and acidic residues" evidence="5">
    <location>
        <begin position="61"/>
        <end position="70"/>
    </location>
</feature>
<accession>A0A2I1K7Y2</accession>
<organism evidence="9 10">
    <name type="scientific">Aerococcus christensenii</name>
    <dbReference type="NCBI Taxonomy" id="87541"/>
    <lineage>
        <taxon>Bacteria</taxon>
        <taxon>Bacillati</taxon>
        <taxon>Bacillota</taxon>
        <taxon>Bacilli</taxon>
        <taxon>Lactobacillales</taxon>
        <taxon>Aerococcaceae</taxon>
        <taxon>Aerococcus</taxon>
    </lineage>
</organism>
<dbReference type="AlphaFoldDB" id="A0A2I1K7Y2"/>
<keyword evidence="4" id="KW-0572">Peptidoglycan-anchor</keyword>
<feature type="compositionally biased region" description="Basic and acidic residues" evidence="5">
    <location>
        <begin position="34"/>
        <end position="53"/>
    </location>
</feature>
<dbReference type="RefSeq" id="WP_101660014.1">
    <property type="nucleotide sequence ID" value="NZ_PKGZ01000002.1"/>
</dbReference>
<evidence type="ECO:0000256" key="1">
    <source>
        <dbReference type="ARBA" id="ARBA00022512"/>
    </source>
</evidence>
<keyword evidence="6" id="KW-0812">Transmembrane</keyword>
<proteinExistence type="predicted"/>
<name>A0A2I1K7Y2_9LACT</name>
<keyword evidence="6" id="KW-0472">Membrane</keyword>
<evidence type="ECO:0000313" key="10">
    <source>
        <dbReference type="Proteomes" id="UP000234775"/>
    </source>
</evidence>
<evidence type="ECO:0000256" key="3">
    <source>
        <dbReference type="ARBA" id="ARBA00022729"/>
    </source>
</evidence>
<evidence type="ECO:0000259" key="8">
    <source>
        <dbReference type="PROSITE" id="PS50847"/>
    </source>
</evidence>
<keyword evidence="10" id="KW-1185">Reference proteome</keyword>
<feature type="signal peptide" evidence="7">
    <location>
        <begin position="1"/>
        <end position="26"/>
    </location>
</feature>
<feature type="chain" id="PRO_5014118338" description="Gram-positive cocci surface proteins LPxTG domain-containing protein" evidence="7">
    <location>
        <begin position="27"/>
        <end position="262"/>
    </location>
</feature>
<keyword evidence="2" id="KW-0964">Secreted</keyword>
<gene>
    <name evidence="9" type="ORF">CYJ27_03480</name>
</gene>
<dbReference type="InterPro" id="IPR019931">
    <property type="entry name" value="LPXTG_anchor"/>
</dbReference>
<evidence type="ECO:0000256" key="6">
    <source>
        <dbReference type="SAM" id="Phobius"/>
    </source>
</evidence>
<evidence type="ECO:0000313" key="9">
    <source>
        <dbReference type="EMBL" id="PKY91744.1"/>
    </source>
</evidence>
<sequence>MKKLLLAATATTATAAVLFTSDAVLAAGNNQESAKVEKQEEKKTTPEKGEVSKAKTSFDQTVKEKEEGKKKKEKIQKAVGLKDQKVDQVEATENNEAGFHFVVDAEQAAENALLDNGGVNKGYKIARREYKDDKGKVKDAKFFYTLTIEEGKEKDRFEDNIQGFASKANAVKAAEAALKVDHEINTGYEVNFNKRMGRYFYKLTMDGKKVVPATKVADKKDDKTAGQKAKVLPKTGAVAGSVAMLGLALATAGSAFTFRRKK</sequence>
<dbReference type="Pfam" id="PF18656">
    <property type="entry name" value="DUF5633"/>
    <property type="match status" value="1"/>
</dbReference>
<keyword evidence="1" id="KW-0134">Cell wall</keyword>
<protein>
    <recommendedName>
        <fullName evidence="8">Gram-positive cocci surface proteins LPxTG domain-containing protein</fullName>
    </recommendedName>
</protein>
<dbReference type="NCBIfam" id="TIGR01167">
    <property type="entry name" value="LPXTG_anchor"/>
    <property type="match status" value="1"/>
</dbReference>
<dbReference type="InterPro" id="IPR040912">
    <property type="entry name" value="DUF5633"/>
</dbReference>
<reference evidence="9 10" key="1">
    <citation type="submission" date="2017-12" db="EMBL/GenBank/DDBJ databases">
        <title>Phylogenetic diversity of female urinary microbiome.</title>
        <authorList>
            <person name="Thomas-White K."/>
            <person name="Wolfe A.J."/>
        </authorList>
    </citation>
    <scope>NUCLEOTIDE SEQUENCE [LARGE SCALE GENOMIC DNA]</scope>
    <source>
        <strain evidence="9 10">UMB0844</strain>
    </source>
</reference>